<dbReference type="AlphaFoldDB" id="A0A7R8VGC8"/>
<organism evidence="2">
    <name type="scientific">Timema douglasi</name>
    <name type="common">Walking stick</name>
    <dbReference type="NCBI Taxonomy" id="61478"/>
    <lineage>
        <taxon>Eukaryota</taxon>
        <taxon>Metazoa</taxon>
        <taxon>Ecdysozoa</taxon>
        <taxon>Arthropoda</taxon>
        <taxon>Hexapoda</taxon>
        <taxon>Insecta</taxon>
        <taxon>Pterygota</taxon>
        <taxon>Neoptera</taxon>
        <taxon>Polyneoptera</taxon>
        <taxon>Phasmatodea</taxon>
        <taxon>Timematodea</taxon>
        <taxon>Timematoidea</taxon>
        <taxon>Timematidae</taxon>
        <taxon>Timema</taxon>
    </lineage>
</organism>
<evidence type="ECO:0000313" key="2">
    <source>
        <dbReference type="EMBL" id="CAD7196588.1"/>
    </source>
</evidence>
<proteinExistence type="predicted"/>
<reference evidence="2" key="1">
    <citation type="submission" date="2020-11" db="EMBL/GenBank/DDBJ databases">
        <authorList>
            <person name="Tran Van P."/>
        </authorList>
    </citation>
    <scope>NUCLEOTIDE SEQUENCE</scope>
</reference>
<dbReference type="EMBL" id="OA565231">
    <property type="protein sequence ID" value="CAD7196588.1"/>
    <property type="molecule type" value="Genomic_DNA"/>
</dbReference>
<evidence type="ECO:0000256" key="1">
    <source>
        <dbReference type="SAM" id="MobiDB-lite"/>
    </source>
</evidence>
<protein>
    <submittedName>
        <fullName evidence="2">Uncharacterized protein</fullName>
    </submittedName>
</protein>
<name>A0A7R8VGC8_TIMDO</name>
<feature type="region of interest" description="Disordered" evidence="1">
    <location>
        <begin position="93"/>
        <end position="112"/>
    </location>
</feature>
<gene>
    <name evidence="2" type="ORF">TDIB3V08_LOCUS2929</name>
</gene>
<accession>A0A7R8VGC8</accession>
<sequence length="112" mass="12789">MGRQWRGNNGVNSTIKYKNNVSTSVAILQFMKKIQKYMYGTVRFTVPATWCLTVLTTEETDERESVGVRRRVDSGRIDKKQLERKLVLPMAVTGGDNVNRKSKQVTPDIKKP</sequence>